<dbReference type="Gene3D" id="3.60.130.10">
    <property type="entry name" value="Clavaminate synthase-like"/>
    <property type="match status" value="1"/>
</dbReference>
<evidence type="ECO:0000313" key="10">
    <source>
        <dbReference type="Proteomes" id="UP001160390"/>
    </source>
</evidence>
<dbReference type="AlphaFoldDB" id="A0AA35Q3W7"/>
<evidence type="ECO:0000256" key="6">
    <source>
        <dbReference type="ARBA" id="ARBA00023004"/>
    </source>
</evidence>
<dbReference type="InterPro" id="IPR051323">
    <property type="entry name" value="AtsK-like"/>
</dbReference>
<evidence type="ECO:0000256" key="7">
    <source>
        <dbReference type="SAM" id="MobiDB-lite"/>
    </source>
</evidence>
<protein>
    <recommendedName>
        <fullName evidence="8">TauD/TfdA-like domain-containing protein</fullName>
    </recommendedName>
</protein>
<reference evidence="9" key="1">
    <citation type="submission" date="2023-01" db="EMBL/GenBank/DDBJ databases">
        <authorList>
            <person name="Piombo E."/>
        </authorList>
    </citation>
    <scope>NUCLEOTIDE SEQUENCE</scope>
</reference>
<keyword evidence="4" id="KW-0223">Dioxygenase</keyword>
<dbReference type="Proteomes" id="UP001160390">
    <property type="component" value="Unassembled WGS sequence"/>
</dbReference>
<evidence type="ECO:0000256" key="1">
    <source>
        <dbReference type="ARBA" id="ARBA00001954"/>
    </source>
</evidence>
<dbReference type="InterPro" id="IPR003819">
    <property type="entry name" value="TauD/TfdA-like"/>
</dbReference>
<dbReference type="PANTHER" id="PTHR30468">
    <property type="entry name" value="ALPHA-KETOGLUTARATE-DEPENDENT SULFONATE DIOXYGENASE"/>
    <property type="match status" value="1"/>
</dbReference>
<evidence type="ECO:0000259" key="8">
    <source>
        <dbReference type="Pfam" id="PF02668"/>
    </source>
</evidence>
<evidence type="ECO:0000256" key="2">
    <source>
        <dbReference type="ARBA" id="ARBA00005896"/>
    </source>
</evidence>
<dbReference type="GO" id="GO:0016706">
    <property type="term" value="F:2-oxoglutarate-dependent dioxygenase activity"/>
    <property type="evidence" value="ECO:0007669"/>
    <property type="project" value="TreeGrafter"/>
</dbReference>
<gene>
    <name evidence="9" type="ORF">CCHLO57077_00014873</name>
</gene>
<dbReference type="InterPro" id="IPR042098">
    <property type="entry name" value="TauD-like_sf"/>
</dbReference>
<sequence length="356" mass="40166">MTPQATSDATPTLLREPLKYSGALDQFRSFDYAPAIGTEYPDLQLTDILDDDAKLRDLAITVSRRGVVFLRKQQISTDQMKIVASKLGELTGKPSTSKLHRHAIAESQRELSVEMNGKFDDEVWLVASRIRRSHYAKKFQVLRDLASDEWHTDLAYENVPADYGLLQIITNPQEQAGGDTLFASGYEAYERLSPTFRQMLEGMEVVKIQARMARVVDDHKINLIRENRGSPENSGSEFQSTHPHCSTSPVIRTNPVTGWKTLAATGIAAREGHFKDVTHYESEVLKKYLHTLVVHNHDLQIRFKWGEGDIAIWDNDFDGKRQGFRVLSVGERPYLDPASKSRREGLLNELQGPASS</sequence>
<comment type="similarity">
    <text evidence="2">Belongs to the TfdA dioxygenase family.</text>
</comment>
<dbReference type="Pfam" id="PF02668">
    <property type="entry name" value="TauD"/>
    <property type="match status" value="1"/>
</dbReference>
<keyword evidence="10" id="KW-1185">Reference proteome</keyword>
<evidence type="ECO:0000313" key="9">
    <source>
        <dbReference type="EMBL" id="CAI6090585.1"/>
    </source>
</evidence>
<accession>A0AA35Q3W7</accession>
<evidence type="ECO:0000256" key="5">
    <source>
        <dbReference type="ARBA" id="ARBA00023002"/>
    </source>
</evidence>
<comment type="caution">
    <text evidence="9">The sequence shown here is derived from an EMBL/GenBank/DDBJ whole genome shotgun (WGS) entry which is preliminary data.</text>
</comment>
<dbReference type="GO" id="GO:0046872">
    <property type="term" value="F:metal ion binding"/>
    <property type="evidence" value="ECO:0007669"/>
    <property type="project" value="UniProtKB-KW"/>
</dbReference>
<feature type="region of interest" description="Disordered" evidence="7">
    <location>
        <begin position="337"/>
        <end position="356"/>
    </location>
</feature>
<evidence type="ECO:0000256" key="3">
    <source>
        <dbReference type="ARBA" id="ARBA00022723"/>
    </source>
</evidence>
<feature type="region of interest" description="Disordered" evidence="7">
    <location>
        <begin position="226"/>
        <end position="247"/>
    </location>
</feature>
<dbReference type="EMBL" id="CABFNP030001029">
    <property type="protein sequence ID" value="CAI6090585.1"/>
    <property type="molecule type" value="Genomic_DNA"/>
</dbReference>
<evidence type="ECO:0000256" key="4">
    <source>
        <dbReference type="ARBA" id="ARBA00022964"/>
    </source>
</evidence>
<keyword evidence="6" id="KW-0408">Iron</keyword>
<dbReference type="GO" id="GO:0005737">
    <property type="term" value="C:cytoplasm"/>
    <property type="evidence" value="ECO:0007669"/>
    <property type="project" value="TreeGrafter"/>
</dbReference>
<organism evidence="9 10">
    <name type="scientific">Clonostachys chloroleuca</name>
    <dbReference type="NCBI Taxonomy" id="1926264"/>
    <lineage>
        <taxon>Eukaryota</taxon>
        <taxon>Fungi</taxon>
        <taxon>Dikarya</taxon>
        <taxon>Ascomycota</taxon>
        <taxon>Pezizomycotina</taxon>
        <taxon>Sordariomycetes</taxon>
        <taxon>Hypocreomycetidae</taxon>
        <taxon>Hypocreales</taxon>
        <taxon>Bionectriaceae</taxon>
        <taxon>Clonostachys</taxon>
    </lineage>
</organism>
<keyword evidence="5" id="KW-0560">Oxidoreductase</keyword>
<feature type="compositionally biased region" description="Polar residues" evidence="7">
    <location>
        <begin position="230"/>
        <end position="247"/>
    </location>
</feature>
<name>A0AA35Q3W7_9HYPO</name>
<feature type="domain" description="TauD/TfdA-like" evidence="8">
    <location>
        <begin position="31"/>
        <end position="315"/>
    </location>
</feature>
<comment type="cofactor">
    <cofactor evidence="1">
        <name>Fe(2+)</name>
        <dbReference type="ChEBI" id="CHEBI:29033"/>
    </cofactor>
</comment>
<proteinExistence type="inferred from homology"/>
<dbReference type="PANTHER" id="PTHR30468:SF10">
    <property type="entry name" value="TAUD_TFDA-LIKE DOMAIN-CONTAINING PROTEIN"/>
    <property type="match status" value="1"/>
</dbReference>
<keyword evidence="3" id="KW-0479">Metal-binding</keyword>
<dbReference type="SUPFAM" id="SSF51197">
    <property type="entry name" value="Clavaminate synthase-like"/>
    <property type="match status" value="1"/>
</dbReference>